<evidence type="ECO:0000313" key="6">
    <source>
        <dbReference type="Proteomes" id="UP000321749"/>
    </source>
</evidence>
<dbReference type="InterPro" id="IPR011663">
    <property type="entry name" value="UTRA"/>
</dbReference>
<dbReference type="CDD" id="cd07377">
    <property type="entry name" value="WHTH_GntR"/>
    <property type="match status" value="1"/>
</dbReference>
<keyword evidence="6" id="KW-1185">Reference proteome</keyword>
<evidence type="ECO:0000256" key="3">
    <source>
        <dbReference type="ARBA" id="ARBA00023163"/>
    </source>
</evidence>
<name>A0AA87REL6_9MICO</name>
<evidence type="ECO:0000256" key="2">
    <source>
        <dbReference type="ARBA" id="ARBA00023125"/>
    </source>
</evidence>
<sequence length="282" mass="30322">MWIDAVAADAVDPARPEPLHVQLSELLRAGIADGTLAPGSQLPTEAAIQQKFGISRSVVRQAMAGMTADGLVLRGRGRGSVVAPHHEHHRHVQRMTGLSAQLSTNAGSVGTEVLSLGEDRDARAEEALGTARLVSLRRRRFADGEAIAVIHTWLPATLVEGLTAAELRDASLHAVLAERFGVPVTAGHRQIRAVPASEQLATELSLSPGDPLLLLEGTSVDDGGSPVEYFSTWHRADRVVFDIDARRAEAAVSEPDPELVRRVEQLARELRDISSRLSPARR</sequence>
<dbReference type="Pfam" id="PF07702">
    <property type="entry name" value="UTRA"/>
    <property type="match status" value="1"/>
</dbReference>
<dbReference type="InterPro" id="IPR036388">
    <property type="entry name" value="WH-like_DNA-bd_sf"/>
</dbReference>
<dbReference type="EMBL" id="BJUU01000002">
    <property type="protein sequence ID" value="GEK79166.1"/>
    <property type="molecule type" value="Genomic_DNA"/>
</dbReference>
<gene>
    <name evidence="5" type="ORF">ABA31_05170</name>
</gene>
<dbReference type="PANTHER" id="PTHR44846">
    <property type="entry name" value="MANNOSYL-D-GLYCERATE TRANSPORT/METABOLISM SYSTEM REPRESSOR MNGR-RELATED"/>
    <property type="match status" value="1"/>
</dbReference>
<keyword evidence="3" id="KW-0804">Transcription</keyword>
<dbReference type="PANTHER" id="PTHR44846:SF1">
    <property type="entry name" value="MANNOSYL-D-GLYCERATE TRANSPORT_METABOLISM SYSTEM REPRESSOR MNGR-RELATED"/>
    <property type="match status" value="1"/>
</dbReference>
<proteinExistence type="predicted"/>
<reference evidence="5 6" key="1">
    <citation type="submission" date="2019-07" db="EMBL/GenBank/DDBJ databases">
        <title>Whole genome shotgun sequence of Agrococcus baldri NBRC 103055.</title>
        <authorList>
            <person name="Hosoyama A."/>
            <person name="Uohara A."/>
            <person name="Ohji S."/>
            <person name="Ichikawa N."/>
        </authorList>
    </citation>
    <scope>NUCLEOTIDE SEQUENCE [LARGE SCALE GENOMIC DNA]</scope>
    <source>
        <strain evidence="5 6">NBRC 103055</strain>
    </source>
</reference>
<evidence type="ECO:0000313" key="5">
    <source>
        <dbReference type="EMBL" id="GEK79166.1"/>
    </source>
</evidence>
<comment type="caution">
    <text evidence="5">The sequence shown here is derived from an EMBL/GenBank/DDBJ whole genome shotgun (WGS) entry which is preliminary data.</text>
</comment>
<evidence type="ECO:0000259" key="4">
    <source>
        <dbReference type="PROSITE" id="PS50949"/>
    </source>
</evidence>
<dbReference type="Gene3D" id="1.10.10.10">
    <property type="entry name" value="Winged helix-like DNA-binding domain superfamily/Winged helix DNA-binding domain"/>
    <property type="match status" value="1"/>
</dbReference>
<keyword evidence="1" id="KW-0805">Transcription regulation</keyword>
<keyword evidence="2" id="KW-0238">DNA-binding</keyword>
<dbReference type="RefSeq" id="WP_146792539.1">
    <property type="nucleotide sequence ID" value="NZ_BJUU01000002.1"/>
</dbReference>
<evidence type="ECO:0000256" key="1">
    <source>
        <dbReference type="ARBA" id="ARBA00023015"/>
    </source>
</evidence>
<dbReference type="Pfam" id="PF00392">
    <property type="entry name" value="GntR"/>
    <property type="match status" value="1"/>
</dbReference>
<dbReference type="InterPro" id="IPR050679">
    <property type="entry name" value="Bact_HTH_transcr_reg"/>
</dbReference>
<feature type="domain" description="HTH gntR-type" evidence="4">
    <location>
        <begin position="17"/>
        <end position="85"/>
    </location>
</feature>
<dbReference type="Gene3D" id="3.40.1410.10">
    <property type="entry name" value="Chorismate lyase-like"/>
    <property type="match status" value="1"/>
</dbReference>
<dbReference type="SUPFAM" id="SSF46785">
    <property type="entry name" value="Winged helix' DNA-binding domain"/>
    <property type="match status" value="1"/>
</dbReference>
<dbReference type="PROSITE" id="PS50949">
    <property type="entry name" value="HTH_GNTR"/>
    <property type="match status" value="1"/>
</dbReference>
<dbReference type="PRINTS" id="PR00035">
    <property type="entry name" value="HTHGNTR"/>
</dbReference>
<dbReference type="InterPro" id="IPR028978">
    <property type="entry name" value="Chorismate_lyase_/UTRA_dom_sf"/>
</dbReference>
<dbReference type="GO" id="GO:0003677">
    <property type="term" value="F:DNA binding"/>
    <property type="evidence" value="ECO:0007669"/>
    <property type="project" value="UniProtKB-KW"/>
</dbReference>
<dbReference type="SUPFAM" id="SSF64288">
    <property type="entry name" value="Chorismate lyase-like"/>
    <property type="match status" value="1"/>
</dbReference>
<organism evidence="5 6">
    <name type="scientific">Agrococcus baldri</name>
    <dbReference type="NCBI Taxonomy" id="153730"/>
    <lineage>
        <taxon>Bacteria</taxon>
        <taxon>Bacillati</taxon>
        <taxon>Actinomycetota</taxon>
        <taxon>Actinomycetes</taxon>
        <taxon>Micrococcales</taxon>
        <taxon>Microbacteriaceae</taxon>
        <taxon>Agrococcus</taxon>
    </lineage>
</organism>
<dbReference type="GO" id="GO:0003700">
    <property type="term" value="F:DNA-binding transcription factor activity"/>
    <property type="evidence" value="ECO:0007669"/>
    <property type="project" value="InterPro"/>
</dbReference>
<accession>A0AA87REL6</accession>
<dbReference type="AlphaFoldDB" id="A0AA87REL6"/>
<dbReference type="SMART" id="SM00345">
    <property type="entry name" value="HTH_GNTR"/>
    <property type="match status" value="1"/>
</dbReference>
<dbReference type="InterPro" id="IPR000524">
    <property type="entry name" value="Tscrpt_reg_HTH_GntR"/>
</dbReference>
<dbReference type="InterPro" id="IPR036390">
    <property type="entry name" value="WH_DNA-bd_sf"/>
</dbReference>
<protein>
    <submittedName>
        <fullName evidence="5">GntR family transcriptional regulator</fullName>
    </submittedName>
</protein>
<dbReference type="SMART" id="SM00866">
    <property type="entry name" value="UTRA"/>
    <property type="match status" value="1"/>
</dbReference>
<dbReference type="GO" id="GO:0045892">
    <property type="term" value="P:negative regulation of DNA-templated transcription"/>
    <property type="evidence" value="ECO:0007669"/>
    <property type="project" value="TreeGrafter"/>
</dbReference>
<dbReference type="Proteomes" id="UP000321749">
    <property type="component" value="Unassembled WGS sequence"/>
</dbReference>